<evidence type="ECO:0000259" key="6">
    <source>
        <dbReference type="Pfam" id="PF02902"/>
    </source>
</evidence>
<feature type="compositionally biased region" description="Basic and acidic residues" evidence="5">
    <location>
        <begin position="296"/>
        <end position="310"/>
    </location>
</feature>
<feature type="compositionally biased region" description="Basic and acidic residues" evidence="5">
    <location>
        <begin position="258"/>
        <end position="270"/>
    </location>
</feature>
<dbReference type="InterPro" id="IPR003653">
    <property type="entry name" value="Peptidase_C48_C"/>
</dbReference>
<gene>
    <name evidence="7" type="ORF">IWX46DRAFT_645545</name>
</gene>
<comment type="caution">
    <text evidence="7">The sequence shown here is derived from an EMBL/GenBank/DDBJ whole genome shotgun (WGS) entry which is preliminary data.</text>
</comment>
<name>A0ABR1L383_9PEZI</name>
<accession>A0ABR1L383</accession>
<evidence type="ECO:0000256" key="4">
    <source>
        <dbReference type="SAM" id="Coils"/>
    </source>
</evidence>
<feature type="coiled-coil region" evidence="4">
    <location>
        <begin position="680"/>
        <end position="742"/>
    </location>
</feature>
<evidence type="ECO:0000256" key="3">
    <source>
        <dbReference type="ARBA" id="ARBA00022801"/>
    </source>
</evidence>
<dbReference type="EMBL" id="JBBPDW010000070">
    <property type="protein sequence ID" value="KAK7529688.1"/>
    <property type="molecule type" value="Genomic_DNA"/>
</dbReference>
<keyword evidence="4" id="KW-0175">Coiled coil</keyword>
<dbReference type="Proteomes" id="UP001365128">
    <property type="component" value="Unassembled WGS sequence"/>
</dbReference>
<dbReference type="InterPro" id="IPR038765">
    <property type="entry name" value="Papain-like_cys_pep_sf"/>
</dbReference>
<feature type="region of interest" description="Disordered" evidence="5">
    <location>
        <begin position="237"/>
        <end position="325"/>
    </location>
</feature>
<organism evidence="7 8">
    <name type="scientific">Phyllosticta citricarpa</name>
    <dbReference type="NCBI Taxonomy" id="55181"/>
    <lineage>
        <taxon>Eukaryota</taxon>
        <taxon>Fungi</taxon>
        <taxon>Dikarya</taxon>
        <taxon>Ascomycota</taxon>
        <taxon>Pezizomycotina</taxon>
        <taxon>Dothideomycetes</taxon>
        <taxon>Dothideomycetes incertae sedis</taxon>
        <taxon>Botryosphaeriales</taxon>
        <taxon>Phyllostictaceae</taxon>
        <taxon>Phyllosticta</taxon>
    </lineage>
</organism>
<dbReference type="Gene3D" id="3.40.395.10">
    <property type="entry name" value="Adenoviral Proteinase, Chain A"/>
    <property type="match status" value="1"/>
</dbReference>
<feature type="compositionally biased region" description="Low complexity" evidence="5">
    <location>
        <begin position="244"/>
        <end position="253"/>
    </location>
</feature>
<dbReference type="SUPFAM" id="SSF54001">
    <property type="entry name" value="Cysteine proteinases"/>
    <property type="match status" value="1"/>
</dbReference>
<feature type="compositionally biased region" description="Low complexity" evidence="5">
    <location>
        <begin position="216"/>
        <end position="230"/>
    </location>
</feature>
<dbReference type="Pfam" id="PF02902">
    <property type="entry name" value="Peptidase_C48"/>
    <property type="match status" value="1"/>
</dbReference>
<evidence type="ECO:0000313" key="8">
    <source>
        <dbReference type="Proteomes" id="UP001365128"/>
    </source>
</evidence>
<keyword evidence="8" id="KW-1185">Reference proteome</keyword>
<keyword evidence="3" id="KW-0378">Hydrolase</keyword>
<feature type="region of interest" description="Disordered" evidence="5">
    <location>
        <begin position="213"/>
        <end position="232"/>
    </location>
</feature>
<reference evidence="7 8" key="1">
    <citation type="submission" date="2024-04" db="EMBL/GenBank/DDBJ databases">
        <title>Phyllosticta paracitricarpa is synonymous to the EU quarantine fungus P. citricarpa based on phylogenomic analyses.</title>
        <authorList>
            <consortium name="Lawrence Berkeley National Laboratory"/>
            <person name="Van Ingen-Buijs V.A."/>
            <person name="Van Westerhoven A.C."/>
            <person name="Haridas S."/>
            <person name="Skiadas P."/>
            <person name="Martin F."/>
            <person name="Groenewald J.Z."/>
            <person name="Crous P.W."/>
            <person name="Seidl M.F."/>
        </authorList>
    </citation>
    <scope>NUCLEOTIDE SEQUENCE [LARGE SCALE GENOMIC DNA]</scope>
    <source>
        <strain evidence="7 8">CBS 122670</strain>
    </source>
</reference>
<evidence type="ECO:0000256" key="1">
    <source>
        <dbReference type="ARBA" id="ARBA00005234"/>
    </source>
</evidence>
<feature type="region of interest" description="Disordered" evidence="5">
    <location>
        <begin position="343"/>
        <end position="456"/>
    </location>
</feature>
<evidence type="ECO:0000313" key="7">
    <source>
        <dbReference type="EMBL" id="KAK7529688.1"/>
    </source>
</evidence>
<feature type="compositionally biased region" description="Basic and acidic residues" evidence="5">
    <location>
        <begin position="437"/>
        <end position="452"/>
    </location>
</feature>
<protein>
    <recommendedName>
        <fullName evidence="6">Ubiquitin-like protease family profile domain-containing protein</fullName>
    </recommendedName>
</protein>
<evidence type="ECO:0000256" key="5">
    <source>
        <dbReference type="SAM" id="MobiDB-lite"/>
    </source>
</evidence>
<evidence type="ECO:0000256" key="2">
    <source>
        <dbReference type="ARBA" id="ARBA00022670"/>
    </source>
</evidence>
<feature type="compositionally biased region" description="Polar residues" evidence="5">
    <location>
        <begin position="346"/>
        <end position="359"/>
    </location>
</feature>
<feature type="domain" description="Ubiquitin-like protease family profile" evidence="6">
    <location>
        <begin position="498"/>
        <end position="581"/>
    </location>
</feature>
<proteinExistence type="inferred from homology"/>
<sequence length="791" mass="88092">MADAIKAKLQLVAAQGGLHGVGGAVVFGQLYVDADLAADDLAELKRLTTEPDNARLIDKYEHLRTRIANRNDFSAQDLFSHLSHSIQVSIAKAALEFRHSRVSLSLLRQEWDLDKDRIAEQFPLQAISSKTFIDSLARLTPNKFEDVLEELERAKATRLNPRVKNTRGVSRDPWFIVNDISTVKQLPGMSIRPARAWKRKGSGLDTISETPELVTQPQDQNNADQQDLVQPNVTMRKRAKLTHSSSPSARRSPSPQPHHWEGQTERDHITFGEASEDSDSDRDSDLFHGNNGGDSAEERDVEHARCESSRPRSPTPLSDTDEAMFDGGLAGAEVDKSWRGLLQLPGSPQTYPSPISNGQAAFPASPKSRQPRLPSMEDSQSEDTSEPDEVKGEPGNNGTSGAGNEVKQELGRKSTSGTGEQAKEDEPAKDASGTGDQAKEESGNRDTSRAGEELQDEGWLSHGTIWKILEPFVPEGTKLLDISPDAPLNRPLNLAATVRKVIVPFNNVGHWVLFSFSFVNNTAVVYDSMLCLNAQRLKATAIGMGKILAPNITWTVEIDQEAHRQTNTWDCGIHIMVTCLYLWAEWLVPRRINSQLWRVLFRSICRSVPDHNPITKHELDTMIGPQSKQAELIARHQQAQAKMTRAETLSVEADAALCLLRHLQGVVQTEQSRHTTVQRVAQLQEEVQERRSDVTAYRAKRKFGAESRPQEEAVINALNAVAESAEKDLRDEQRREQLCRRRVNHVSSASRHAGFLAAQIKMAMKQADQDIKDALAAYKHLQEYFDPLINK</sequence>
<keyword evidence="2" id="KW-0645">Protease</keyword>
<comment type="similarity">
    <text evidence="1">Belongs to the peptidase C48 family.</text>
</comment>